<comment type="caution">
    <text evidence="1">The sequence shown here is derived from an EMBL/GenBank/DDBJ whole genome shotgun (WGS) entry which is preliminary data.</text>
</comment>
<reference evidence="1" key="1">
    <citation type="submission" date="2023-04" db="EMBL/GenBank/DDBJ databases">
        <title>Phytophthora fragariaefolia NBRC 109709.</title>
        <authorList>
            <person name="Ichikawa N."/>
            <person name="Sato H."/>
            <person name="Tonouchi N."/>
        </authorList>
    </citation>
    <scope>NUCLEOTIDE SEQUENCE</scope>
    <source>
        <strain evidence="1">NBRC 109709</strain>
    </source>
</reference>
<dbReference type="Proteomes" id="UP001165121">
    <property type="component" value="Unassembled WGS sequence"/>
</dbReference>
<protein>
    <submittedName>
        <fullName evidence="1">Unnamed protein product</fullName>
    </submittedName>
</protein>
<dbReference type="EMBL" id="BSXT01001175">
    <property type="protein sequence ID" value="GMF39546.1"/>
    <property type="molecule type" value="Genomic_DNA"/>
</dbReference>
<gene>
    <name evidence="1" type="ORF">Pfra01_001178600</name>
</gene>
<dbReference type="AlphaFoldDB" id="A0A9W6XHT3"/>
<name>A0A9W6XHT3_9STRA</name>
<accession>A0A9W6XHT3</accession>
<evidence type="ECO:0000313" key="2">
    <source>
        <dbReference type="Proteomes" id="UP001165121"/>
    </source>
</evidence>
<sequence length="140" mass="15046">MQRASESCCSHHDVVVYSNDLSSGVAGDNLLGRYARLTFHATVSMSASWPSTGSSTASASPWWCSSSSASARTAVTCSSATACRCRPGQPVLPVPRVRNAQEPARGGQRDYISDAVINFRLFHKTKLVVPECEKVIGSFY</sequence>
<evidence type="ECO:0000313" key="1">
    <source>
        <dbReference type="EMBL" id="GMF39546.1"/>
    </source>
</evidence>
<proteinExistence type="predicted"/>
<keyword evidence="2" id="KW-1185">Reference proteome</keyword>
<organism evidence="1 2">
    <name type="scientific">Phytophthora fragariaefolia</name>
    <dbReference type="NCBI Taxonomy" id="1490495"/>
    <lineage>
        <taxon>Eukaryota</taxon>
        <taxon>Sar</taxon>
        <taxon>Stramenopiles</taxon>
        <taxon>Oomycota</taxon>
        <taxon>Peronosporomycetes</taxon>
        <taxon>Peronosporales</taxon>
        <taxon>Peronosporaceae</taxon>
        <taxon>Phytophthora</taxon>
    </lineage>
</organism>